<dbReference type="EMBL" id="ABCS01000016">
    <property type="protein sequence ID" value="EDM79829.1"/>
    <property type="molecule type" value="Genomic_DNA"/>
</dbReference>
<keyword evidence="2" id="KW-0472">Membrane</keyword>
<feature type="transmembrane region" description="Helical" evidence="2">
    <location>
        <begin position="236"/>
        <end position="257"/>
    </location>
</feature>
<feature type="region of interest" description="Disordered" evidence="1">
    <location>
        <begin position="61"/>
        <end position="117"/>
    </location>
</feature>
<feature type="compositionally biased region" description="Low complexity" evidence="1">
    <location>
        <begin position="70"/>
        <end position="111"/>
    </location>
</feature>
<evidence type="ECO:0000256" key="1">
    <source>
        <dbReference type="SAM" id="MobiDB-lite"/>
    </source>
</evidence>
<evidence type="ECO:0000313" key="4">
    <source>
        <dbReference type="Proteomes" id="UP000005801"/>
    </source>
</evidence>
<comment type="caution">
    <text evidence="3">The sequence shown here is derived from an EMBL/GenBank/DDBJ whole genome shotgun (WGS) entry which is preliminary data.</text>
</comment>
<organism evidence="3 4">
    <name type="scientific">Plesiocystis pacifica SIR-1</name>
    <dbReference type="NCBI Taxonomy" id="391625"/>
    <lineage>
        <taxon>Bacteria</taxon>
        <taxon>Pseudomonadati</taxon>
        <taxon>Myxococcota</taxon>
        <taxon>Polyangia</taxon>
        <taxon>Nannocystales</taxon>
        <taxon>Nannocystaceae</taxon>
        <taxon>Plesiocystis</taxon>
    </lineage>
</organism>
<proteinExistence type="predicted"/>
<evidence type="ECO:0000313" key="3">
    <source>
        <dbReference type="EMBL" id="EDM79829.1"/>
    </source>
</evidence>
<dbReference type="AlphaFoldDB" id="A6G2X9"/>
<sequence length="300" mass="30121">MPPTADWNHREELAAELLPSAEEVEASGLVAMAVRIRRGMVIAASVLPLALAPTLAHAGEGGVEGPAPAPAADAADTDAPAQPETPATTEAPTMDPATTPDPAPAAAAPAPRVTGSSLSLTSRAVWDGLSHKRVTLDMKNGQTLSGVVVAQSDRQIALARASDGTIVAVPKADVGGVRVKPSAGAGASKSAGGGDELPKTRESGRGMVVGGAIMLSFGGVAALAGTVLLATSPYTFYIALPLLLPGAATVIGGAVLVRGAKKKRALYNKAWGLPDMSKVELTPTINVGRNGGQAGLVLRF</sequence>
<gene>
    <name evidence="3" type="ORF">PPSIR1_32058</name>
</gene>
<keyword evidence="2" id="KW-1133">Transmembrane helix</keyword>
<evidence type="ECO:0000256" key="2">
    <source>
        <dbReference type="SAM" id="Phobius"/>
    </source>
</evidence>
<keyword evidence="2" id="KW-0812">Transmembrane</keyword>
<feature type="transmembrane region" description="Helical" evidence="2">
    <location>
        <begin position="207"/>
        <end position="230"/>
    </location>
</feature>
<protein>
    <submittedName>
        <fullName evidence="3">Uncharacterized protein</fullName>
    </submittedName>
</protein>
<keyword evidence="4" id="KW-1185">Reference proteome</keyword>
<dbReference type="Proteomes" id="UP000005801">
    <property type="component" value="Unassembled WGS sequence"/>
</dbReference>
<reference evidence="3 4" key="1">
    <citation type="submission" date="2007-06" db="EMBL/GenBank/DDBJ databases">
        <authorList>
            <person name="Shimkets L."/>
            <person name="Ferriera S."/>
            <person name="Johnson J."/>
            <person name="Kravitz S."/>
            <person name="Beeson K."/>
            <person name="Sutton G."/>
            <person name="Rogers Y.-H."/>
            <person name="Friedman R."/>
            <person name="Frazier M."/>
            <person name="Venter J.C."/>
        </authorList>
    </citation>
    <scope>NUCLEOTIDE SEQUENCE [LARGE SCALE GENOMIC DNA]</scope>
    <source>
        <strain evidence="3 4">SIR-1</strain>
    </source>
</reference>
<accession>A6G2X9</accession>
<name>A6G2X9_9BACT</name>
<feature type="region of interest" description="Disordered" evidence="1">
    <location>
        <begin position="179"/>
        <end position="202"/>
    </location>
</feature>